<protein>
    <submittedName>
        <fullName evidence="1 2">Uncharacterized protein</fullName>
    </submittedName>
</protein>
<accession>T1FA06</accession>
<dbReference type="EMBL" id="AMQM01005504">
    <property type="status" value="NOT_ANNOTATED_CDS"/>
    <property type="molecule type" value="Genomic_DNA"/>
</dbReference>
<dbReference type="OMA" id="IRTHMMQ"/>
<reference evidence="2" key="3">
    <citation type="submission" date="2015-06" db="UniProtKB">
        <authorList>
            <consortium name="EnsemblMetazoa"/>
        </authorList>
    </citation>
    <scope>IDENTIFICATION</scope>
</reference>
<dbReference type="GeneID" id="20205655"/>
<dbReference type="OrthoDB" id="5959043at2759"/>
<proteinExistence type="predicted"/>
<dbReference type="GO" id="GO:0007030">
    <property type="term" value="P:Golgi organization"/>
    <property type="evidence" value="ECO:0000318"/>
    <property type="project" value="GO_Central"/>
</dbReference>
<evidence type="ECO:0000313" key="3">
    <source>
        <dbReference type="Proteomes" id="UP000015101"/>
    </source>
</evidence>
<keyword evidence="3" id="KW-1185">Reference proteome</keyword>
<dbReference type="HOGENOM" id="CLU_877935_0_0_1"/>
<dbReference type="PANTHER" id="PTHR13066">
    <property type="entry name" value="BASIC LEUCINE ZIPPER NUCLEAR FACTOR 1 BLZF1 PROTEIN"/>
    <property type="match status" value="1"/>
</dbReference>
<dbReference type="InParanoid" id="T1FA06"/>
<dbReference type="CTD" id="20205655"/>
<dbReference type="KEGG" id="hro:HELRODRAFT_176001"/>
<sequence length="317" mass="36409">MTSTNQKETQKVIVYPSRRITNEDDQQHQHLSNFFDSKTSAVGSNSPLYDEKEGLKEQLDNQLKINADLKKLLVASIGDDLHNKVEALVRKGHFVFAHVFSPNNNNNNTHTTPSSLKCFVNLMCSVKFRTNKTKVQLTSEVNAYTNKLLEDYESIDKLSILVDMWYSKFQASRLLINQLTSDRDTLLNLYLQSKNAIQYTIDERQYLYKVLSDTNKMLLDLLKMRNDDTNAMSTLELVEYNKVLVEKLNPNQPDTSSTTESTKYTCAERLANEVIDGKISIMSQENHRPLPRFHPKTKYYGVTFNCCKNCKGNVLIV</sequence>
<dbReference type="GO" id="GO:0043001">
    <property type="term" value="P:Golgi to plasma membrane protein transport"/>
    <property type="evidence" value="ECO:0000318"/>
    <property type="project" value="GO_Central"/>
</dbReference>
<dbReference type="AlphaFoldDB" id="T1FA06"/>
<reference evidence="3" key="1">
    <citation type="submission" date="2012-12" db="EMBL/GenBank/DDBJ databases">
        <authorList>
            <person name="Hellsten U."/>
            <person name="Grimwood J."/>
            <person name="Chapman J.A."/>
            <person name="Shapiro H."/>
            <person name="Aerts A."/>
            <person name="Otillar R.P."/>
            <person name="Terry A.Y."/>
            <person name="Boore J.L."/>
            <person name="Simakov O."/>
            <person name="Marletaz F."/>
            <person name="Cho S.-J."/>
            <person name="Edsinger-Gonzales E."/>
            <person name="Havlak P."/>
            <person name="Kuo D.-H."/>
            <person name="Larsson T."/>
            <person name="Lv J."/>
            <person name="Arendt D."/>
            <person name="Savage R."/>
            <person name="Osoegawa K."/>
            <person name="de Jong P."/>
            <person name="Lindberg D.R."/>
            <person name="Seaver E.C."/>
            <person name="Weisblat D.A."/>
            <person name="Putnam N.H."/>
            <person name="Grigoriev I.V."/>
            <person name="Rokhsar D.S."/>
        </authorList>
    </citation>
    <scope>NUCLEOTIDE SEQUENCE</scope>
</reference>
<organism evidence="2 3">
    <name type="scientific">Helobdella robusta</name>
    <name type="common">Californian leech</name>
    <dbReference type="NCBI Taxonomy" id="6412"/>
    <lineage>
        <taxon>Eukaryota</taxon>
        <taxon>Metazoa</taxon>
        <taxon>Spiralia</taxon>
        <taxon>Lophotrochozoa</taxon>
        <taxon>Annelida</taxon>
        <taxon>Clitellata</taxon>
        <taxon>Hirudinea</taxon>
        <taxon>Rhynchobdellida</taxon>
        <taxon>Glossiphoniidae</taxon>
        <taxon>Helobdella</taxon>
    </lineage>
</organism>
<dbReference type="Proteomes" id="UP000015101">
    <property type="component" value="Unassembled WGS sequence"/>
</dbReference>
<dbReference type="InterPro" id="IPR027095">
    <property type="entry name" value="Golgin-45"/>
</dbReference>
<dbReference type="STRING" id="6412.T1FA06"/>
<evidence type="ECO:0000313" key="1">
    <source>
        <dbReference type="EMBL" id="ESO00174.1"/>
    </source>
</evidence>
<dbReference type="PANTHER" id="PTHR13066:SF2">
    <property type="entry name" value="GOLGIN-45"/>
    <property type="match status" value="1"/>
</dbReference>
<name>T1FA06_HELRO</name>
<dbReference type="EMBL" id="KB096983">
    <property type="protein sequence ID" value="ESO00174.1"/>
    <property type="molecule type" value="Genomic_DNA"/>
</dbReference>
<dbReference type="RefSeq" id="XP_009021608.1">
    <property type="nucleotide sequence ID" value="XM_009023360.1"/>
</dbReference>
<evidence type="ECO:0000313" key="2">
    <source>
        <dbReference type="EnsemblMetazoa" id="HelroP176001"/>
    </source>
</evidence>
<dbReference type="eggNOG" id="KOG4074">
    <property type="taxonomic scope" value="Eukaryota"/>
</dbReference>
<gene>
    <name evidence="2" type="primary">20205655</name>
    <name evidence="1" type="ORF">HELRODRAFT_176001</name>
</gene>
<reference evidence="1 3" key="2">
    <citation type="journal article" date="2013" name="Nature">
        <title>Insights into bilaterian evolution from three spiralian genomes.</title>
        <authorList>
            <person name="Simakov O."/>
            <person name="Marletaz F."/>
            <person name="Cho S.J."/>
            <person name="Edsinger-Gonzales E."/>
            <person name="Havlak P."/>
            <person name="Hellsten U."/>
            <person name="Kuo D.H."/>
            <person name="Larsson T."/>
            <person name="Lv J."/>
            <person name="Arendt D."/>
            <person name="Savage R."/>
            <person name="Osoegawa K."/>
            <person name="de Jong P."/>
            <person name="Grimwood J."/>
            <person name="Chapman J.A."/>
            <person name="Shapiro H."/>
            <person name="Aerts A."/>
            <person name="Otillar R.P."/>
            <person name="Terry A.Y."/>
            <person name="Boore J.L."/>
            <person name="Grigoriev I.V."/>
            <person name="Lindberg D.R."/>
            <person name="Seaver E.C."/>
            <person name="Weisblat D.A."/>
            <person name="Putnam N.H."/>
            <person name="Rokhsar D.S."/>
        </authorList>
    </citation>
    <scope>NUCLEOTIDE SEQUENCE</scope>
</reference>
<dbReference type="EnsemblMetazoa" id="HelroT176001">
    <property type="protein sequence ID" value="HelroP176001"/>
    <property type="gene ID" value="HelroG176001"/>
</dbReference>
<dbReference type="GO" id="GO:0000139">
    <property type="term" value="C:Golgi membrane"/>
    <property type="evidence" value="ECO:0000318"/>
    <property type="project" value="GO_Central"/>
</dbReference>